<evidence type="ECO:0000256" key="2">
    <source>
        <dbReference type="SAM" id="SignalP"/>
    </source>
</evidence>
<dbReference type="EMBL" id="CP000805">
    <property type="protein sequence ID" value="ACD71187.1"/>
    <property type="molecule type" value="Genomic_DNA"/>
</dbReference>
<dbReference type="InterPro" id="IPR052196">
    <property type="entry name" value="Bact_Kbp"/>
</dbReference>
<proteinExistence type="predicted"/>
<gene>
    <name evidence="3" type="primary">tmpB</name>
    <name evidence="3" type="ordered locus">TPASS_0769</name>
</gene>
<dbReference type="PATRIC" id="fig|455434.6.peg.758"/>
<evidence type="ECO:0000256" key="1">
    <source>
        <dbReference type="SAM" id="MobiDB-lite"/>
    </source>
</evidence>
<feature type="signal peptide" evidence="2">
    <location>
        <begin position="1"/>
        <end position="24"/>
    </location>
</feature>
<keyword evidence="2" id="KW-0732">Signal</keyword>
<dbReference type="KEGG" id="tpp:TPASS_0769"/>
<dbReference type="RefSeq" id="WP_010882214.1">
    <property type="nucleotide sequence ID" value="NC_010741.1"/>
</dbReference>
<organism evidence="3 4">
    <name type="scientific">Treponema pallidum subsp. pallidum (strain SS14)</name>
    <dbReference type="NCBI Taxonomy" id="455434"/>
    <lineage>
        <taxon>Bacteria</taxon>
        <taxon>Pseudomonadati</taxon>
        <taxon>Spirochaetota</taxon>
        <taxon>Spirochaetia</taxon>
        <taxon>Spirochaetales</taxon>
        <taxon>Treponemataceae</taxon>
        <taxon>Treponema</taxon>
    </lineage>
</organism>
<evidence type="ECO:0000313" key="3">
    <source>
        <dbReference type="EMBL" id="ACD71187.1"/>
    </source>
</evidence>
<evidence type="ECO:0000313" key="4">
    <source>
        <dbReference type="Proteomes" id="UP000001202"/>
    </source>
</evidence>
<dbReference type="PANTHER" id="PTHR34700">
    <property type="entry name" value="POTASSIUM BINDING PROTEIN KBP"/>
    <property type="match status" value="1"/>
</dbReference>
<feature type="region of interest" description="Disordered" evidence="1">
    <location>
        <begin position="176"/>
        <end position="224"/>
    </location>
</feature>
<reference evidence="3 4" key="1">
    <citation type="journal article" date="2008" name="BMC Microbiol.">
        <title>Complete genome sequence of Treponema pallidum ssp. pallidum strain SS14 determined with oligonucleotide arrays.</title>
        <authorList>
            <person name="Matejkova P."/>
            <person name="Strouhal M."/>
            <person name="Smajs D."/>
            <person name="Norris S.J."/>
            <person name="Palzkill T."/>
            <person name="Petrosino J.F."/>
            <person name="Sodergren E."/>
            <person name="Norton J.E."/>
            <person name="Singh J."/>
            <person name="Richmond T.A."/>
            <person name="Molla M.N."/>
            <person name="Albert T.J."/>
            <person name="Weinstock G.M."/>
        </authorList>
    </citation>
    <scope>NUCLEOTIDE SEQUENCE [LARGE SCALE GENOMIC DNA]</scope>
    <source>
        <strain evidence="3 4">SS14</strain>
    </source>
</reference>
<dbReference type="PANTHER" id="PTHR34700:SF4">
    <property type="entry name" value="PHAGE-LIKE ELEMENT PBSX PROTEIN XKDP"/>
    <property type="match status" value="1"/>
</dbReference>
<protein>
    <submittedName>
        <fullName evidence="3">Outer membrane protein</fullName>
    </submittedName>
</protein>
<dbReference type="GeneID" id="93876815"/>
<dbReference type="AlphaFoldDB" id="A0A0H3BLB8"/>
<feature type="chain" id="PRO_5002605475" evidence="2">
    <location>
        <begin position="25"/>
        <end position="325"/>
    </location>
</feature>
<dbReference type="Proteomes" id="UP000001202">
    <property type="component" value="Chromosome"/>
</dbReference>
<sequence length="325" mass="36961">MKTRNFSLVSALYVLLGVPLFVSAASYDDNEFSRKSRAYSELAEKTYDAGEYDVSAEYARLAEDFAQKSSVYIKETMARTTAEDAMNAARTRHAWAKNERIDRAYPTEYLLASEAIKTGGLAFDSKQYDVALTWARKALDALKNVKPESQLLAKAAKEEAARKAAEARKLEEQRIAAQKAQEERKRAEEEAARKAAEARKLEEQRIAAQKAQEERKRAEEEAARKAAEEAARKAEELEKGRVLPAQYKVTTWSIDRECFWNIAKNPAVYGNPFLWKKLYEANKDKIPQSKNPNWVEPETVLVIPSLKGEEREGLYEPNVKYRPLP</sequence>
<dbReference type="SMR" id="A0A0H3BLB8"/>
<name>A0A0H3BLB8_TREPS</name>
<accession>A0A0H3BLB8</accession>